<dbReference type="InterPro" id="IPR011006">
    <property type="entry name" value="CheY-like_superfamily"/>
</dbReference>
<comment type="caution">
    <text evidence="7">The sequence shown here is derived from an EMBL/GenBank/DDBJ whole genome shotgun (WGS) entry which is preliminary data.</text>
</comment>
<evidence type="ECO:0000259" key="6">
    <source>
        <dbReference type="PROSITE" id="PS50110"/>
    </source>
</evidence>
<dbReference type="PANTHER" id="PTHR32071:SF17">
    <property type="entry name" value="TRANSCRIPTIONAL REGULATOR (NTRC FAMILY)"/>
    <property type="match status" value="1"/>
</dbReference>
<keyword evidence="1 4" id="KW-0597">Phosphoprotein</keyword>
<feature type="modified residue" description="4-aspartylphosphate" evidence="4">
    <location>
        <position position="52"/>
    </location>
</feature>
<protein>
    <submittedName>
        <fullName evidence="7">Sigma-54 dependent transcriptional regulator</fullName>
    </submittedName>
</protein>
<dbReference type="Pfam" id="PF00158">
    <property type="entry name" value="Sigma54_activat"/>
    <property type="match status" value="1"/>
</dbReference>
<dbReference type="Gene3D" id="1.10.8.60">
    <property type="match status" value="1"/>
</dbReference>
<accession>A0ABP3Y4T4</accession>
<keyword evidence="3" id="KW-0067">ATP-binding</keyword>
<keyword evidence="8" id="KW-1185">Reference proteome</keyword>
<dbReference type="PROSITE" id="PS50110">
    <property type="entry name" value="RESPONSE_REGULATORY"/>
    <property type="match status" value="1"/>
</dbReference>
<dbReference type="InterPro" id="IPR025943">
    <property type="entry name" value="Sigma_54_int_dom_ATP-bd_2"/>
</dbReference>
<dbReference type="SMART" id="SM00448">
    <property type="entry name" value="REC"/>
    <property type="match status" value="1"/>
</dbReference>
<dbReference type="SUPFAM" id="SSF52172">
    <property type="entry name" value="CheY-like"/>
    <property type="match status" value="1"/>
</dbReference>
<dbReference type="InterPro" id="IPR003593">
    <property type="entry name" value="AAA+_ATPase"/>
</dbReference>
<evidence type="ECO:0000259" key="5">
    <source>
        <dbReference type="PROSITE" id="PS50045"/>
    </source>
</evidence>
<sequence>MSKILIIDDERSIRRALREILEFEKFEIEEAENGKEGLEKAKNESFDVIFCDIKMPQMDGMEVLDDLIQAEVATPVIMISGHGNIETAVESIKKGAFDFIEKPLDLNRILVTVRNACDRSTLVEETKALKKTIKRVKGSSIIGETDGIMKIKEMIEKVAPSDARVLITGENGTGKELVARQLHEQSGRNKGPFIEVNCAAIPSELIESELFGHEKGAFTSAVKQKKGKFELAENGTIFLDEIGDMSASAQAKVLRALQENKITRVGGEKDIRINARVIAATNKDLRKEIEEGNFREDLYHRLSVILLHVPALNDRREDIPLLAEHFLTMVCADHGIQRKDFTEEALKELSAVNWTGNIRELRNIVERLVILAGKTITDEDVRMFSNPKVNA</sequence>
<dbReference type="PROSITE" id="PS00676">
    <property type="entry name" value="SIGMA54_INTERACT_2"/>
    <property type="match status" value="1"/>
</dbReference>
<organism evidence="7 8">
    <name type="scientific">Wandonia haliotis</name>
    <dbReference type="NCBI Taxonomy" id="574963"/>
    <lineage>
        <taxon>Bacteria</taxon>
        <taxon>Pseudomonadati</taxon>
        <taxon>Bacteroidota</taxon>
        <taxon>Flavobacteriia</taxon>
        <taxon>Flavobacteriales</taxon>
        <taxon>Crocinitomicaceae</taxon>
        <taxon>Wandonia</taxon>
    </lineage>
</organism>
<dbReference type="Pfam" id="PF00072">
    <property type="entry name" value="Response_reg"/>
    <property type="match status" value="1"/>
</dbReference>
<feature type="domain" description="Sigma-54 factor interaction" evidence="5">
    <location>
        <begin position="141"/>
        <end position="370"/>
    </location>
</feature>
<dbReference type="InterPro" id="IPR027417">
    <property type="entry name" value="P-loop_NTPase"/>
</dbReference>
<evidence type="ECO:0000256" key="3">
    <source>
        <dbReference type="ARBA" id="ARBA00022840"/>
    </source>
</evidence>
<gene>
    <name evidence="7" type="ORF">GCM10009118_22210</name>
</gene>
<evidence type="ECO:0000256" key="4">
    <source>
        <dbReference type="PROSITE-ProRule" id="PRU00169"/>
    </source>
</evidence>
<dbReference type="CDD" id="cd00009">
    <property type="entry name" value="AAA"/>
    <property type="match status" value="1"/>
</dbReference>
<dbReference type="PANTHER" id="PTHR32071">
    <property type="entry name" value="TRANSCRIPTIONAL REGULATORY PROTEIN"/>
    <property type="match status" value="1"/>
</dbReference>
<evidence type="ECO:0000256" key="2">
    <source>
        <dbReference type="ARBA" id="ARBA00022741"/>
    </source>
</evidence>
<evidence type="ECO:0000313" key="8">
    <source>
        <dbReference type="Proteomes" id="UP001501126"/>
    </source>
</evidence>
<dbReference type="RefSeq" id="WP_343787682.1">
    <property type="nucleotide sequence ID" value="NZ_BAAAFH010000011.1"/>
</dbReference>
<name>A0ABP3Y4T4_9FLAO</name>
<dbReference type="InterPro" id="IPR002078">
    <property type="entry name" value="Sigma_54_int"/>
</dbReference>
<dbReference type="InterPro" id="IPR001789">
    <property type="entry name" value="Sig_transdc_resp-reg_receiver"/>
</dbReference>
<dbReference type="Proteomes" id="UP001501126">
    <property type="component" value="Unassembled WGS sequence"/>
</dbReference>
<dbReference type="Gene3D" id="3.40.50.2300">
    <property type="match status" value="1"/>
</dbReference>
<dbReference type="PROSITE" id="PS50045">
    <property type="entry name" value="SIGMA54_INTERACT_4"/>
    <property type="match status" value="1"/>
</dbReference>
<evidence type="ECO:0000313" key="7">
    <source>
        <dbReference type="EMBL" id="GAA0875812.1"/>
    </source>
</evidence>
<keyword evidence="2" id="KW-0547">Nucleotide-binding</keyword>
<dbReference type="SMART" id="SM00382">
    <property type="entry name" value="AAA"/>
    <property type="match status" value="1"/>
</dbReference>
<dbReference type="InterPro" id="IPR058031">
    <property type="entry name" value="AAA_lid_NorR"/>
</dbReference>
<dbReference type="EMBL" id="BAAAFH010000011">
    <property type="protein sequence ID" value="GAA0875812.1"/>
    <property type="molecule type" value="Genomic_DNA"/>
</dbReference>
<dbReference type="SUPFAM" id="SSF52540">
    <property type="entry name" value="P-loop containing nucleoside triphosphate hydrolases"/>
    <property type="match status" value="1"/>
</dbReference>
<evidence type="ECO:0000256" key="1">
    <source>
        <dbReference type="ARBA" id="ARBA00022553"/>
    </source>
</evidence>
<reference evidence="8" key="1">
    <citation type="journal article" date="2019" name="Int. J. Syst. Evol. Microbiol.">
        <title>The Global Catalogue of Microorganisms (GCM) 10K type strain sequencing project: providing services to taxonomists for standard genome sequencing and annotation.</title>
        <authorList>
            <consortium name="The Broad Institute Genomics Platform"/>
            <consortium name="The Broad Institute Genome Sequencing Center for Infectious Disease"/>
            <person name="Wu L."/>
            <person name="Ma J."/>
        </authorList>
    </citation>
    <scope>NUCLEOTIDE SEQUENCE [LARGE SCALE GENOMIC DNA]</scope>
    <source>
        <strain evidence="8">JCM 16083</strain>
    </source>
</reference>
<feature type="domain" description="Response regulatory" evidence="6">
    <location>
        <begin position="3"/>
        <end position="117"/>
    </location>
</feature>
<dbReference type="Gene3D" id="3.40.50.300">
    <property type="entry name" value="P-loop containing nucleotide triphosphate hydrolases"/>
    <property type="match status" value="1"/>
</dbReference>
<dbReference type="Pfam" id="PF25601">
    <property type="entry name" value="AAA_lid_14"/>
    <property type="match status" value="1"/>
</dbReference>
<proteinExistence type="predicted"/>